<keyword evidence="3" id="KW-1185">Reference proteome</keyword>
<reference evidence="2 3" key="1">
    <citation type="submission" date="2022-10" db="EMBL/GenBank/DDBJ databases">
        <title>The complete genomes of actinobacterial strains from the NBC collection.</title>
        <authorList>
            <person name="Joergensen T.S."/>
            <person name="Alvarez Arevalo M."/>
            <person name="Sterndorff E.B."/>
            <person name="Faurdal D."/>
            <person name="Vuksanovic O."/>
            <person name="Mourched A.-S."/>
            <person name="Charusanti P."/>
            <person name="Shaw S."/>
            <person name="Blin K."/>
            <person name="Weber T."/>
        </authorList>
    </citation>
    <scope>NUCLEOTIDE SEQUENCE [LARGE SCALE GENOMIC DNA]</scope>
    <source>
        <strain evidence="2 3">NBC 01774</strain>
    </source>
</reference>
<protein>
    <submittedName>
        <fullName evidence="2">Uncharacterized protein</fullName>
    </submittedName>
</protein>
<dbReference type="Proteomes" id="UP001344251">
    <property type="component" value="Chromosome"/>
</dbReference>
<sequence>MAEPGHRTRFFDHRLPPLYAGRHTITVDHTVTGDSRVGSDLLPSRLDQVFEVRQPRLQLLPEDVAACYPLPGGQGEYGQLLPHITLTRAAFPWLYMLGGAAEGAPWLALLVFRAGELPEDLHAVGEVRVSTAAELAAGQAGPGRPPVFDPQLYEDEREMTVTSVLVPGPLFTEICPTTYELGMLAHIREGGPPDASRVVGTDPPPDEDDLKAVLVSSRFPSTNGMQVAHLVSLDGFENYLDNKTPPPDEGLRLISLHSWAFTSIDDGKIGFSEIAKQLAADPEPLLRHRSLPDSSDVPLALNMLRQGGTVLPQNLESGEATVGFYRGPFTAAPAPRRPQGRGLRLESAGEGLVYVEELGLYDTGHAVAFSLGRGLALADSEFRSALLAFRKAARQAARRLLAFPELNALAEQDAAAVAGTRVAQRAFDRLLGENGPLARTLARPGSDLKAAGRRPAPRTASPPQLSSTRLRSAVADTSTRAVLAAAVQSQLEPVRTWLTRLTKLEMMPFGHLVPYEEFLPQESLKFFHVDTGWIHAAVDGALSVGVGHALDADLNDLAREMRGIPQAASGVMIRSELVAHWPHTRFTAFSKDKVIRPLRQQILGEDLLILLYPNVVDRFALAEPAQGLHFGLNDDTTELRSLVDPVGQALGDFPASGGYCQFLRPGGRDVLDIKNRLAPALAAAHGVRELSSAQFALQMVRAPLLQEFRPRQAHSGGSAEPTEGTL</sequence>
<evidence type="ECO:0000313" key="2">
    <source>
        <dbReference type="EMBL" id="WSB68017.1"/>
    </source>
</evidence>
<name>A0ABZ1FCE9_9ACTN</name>
<proteinExistence type="predicted"/>
<feature type="region of interest" description="Disordered" evidence="1">
    <location>
        <begin position="442"/>
        <end position="471"/>
    </location>
</feature>
<dbReference type="RefSeq" id="WP_326617420.1">
    <property type="nucleotide sequence ID" value="NZ_CP109106.1"/>
</dbReference>
<gene>
    <name evidence="2" type="ORF">OG863_08625</name>
</gene>
<evidence type="ECO:0000313" key="3">
    <source>
        <dbReference type="Proteomes" id="UP001344251"/>
    </source>
</evidence>
<dbReference type="EMBL" id="CP109106">
    <property type="protein sequence ID" value="WSB68017.1"/>
    <property type="molecule type" value="Genomic_DNA"/>
</dbReference>
<feature type="compositionally biased region" description="Polar residues" evidence="1">
    <location>
        <begin position="461"/>
        <end position="471"/>
    </location>
</feature>
<accession>A0ABZ1FCE9</accession>
<organism evidence="2 3">
    <name type="scientific">Streptomyces decoyicus</name>
    <dbReference type="NCBI Taxonomy" id="249567"/>
    <lineage>
        <taxon>Bacteria</taxon>
        <taxon>Bacillati</taxon>
        <taxon>Actinomycetota</taxon>
        <taxon>Actinomycetes</taxon>
        <taxon>Kitasatosporales</taxon>
        <taxon>Streptomycetaceae</taxon>
        <taxon>Streptomyces</taxon>
    </lineage>
</organism>
<evidence type="ECO:0000256" key="1">
    <source>
        <dbReference type="SAM" id="MobiDB-lite"/>
    </source>
</evidence>